<dbReference type="PRINTS" id="PR00344">
    <property type="entry name" value="BCTRLSENSOR"/>
</dbReference>
<dbReference type="GO" id="GO:0005886">
    <property type="term" value="C:plasma membrane"/>
    <property type="evidence" value="ECO:0007669"/>
    <property type="project" value="UniProtKB-ARBA"/>
</dbReference>
<keyword evidence="10" id="KW-1185">Reference proteome</keyword>
<keyword evidence="5 9" id="KW-0418">Kinase</keyword>
<dbReference type="Pfam" id="PF02518">
    <property type="entry name" value="HATPase_c"/>
    <property type="match status" value="1"/>
</dbReference>
<feature type="domain" description="Histidine kinase" evidence="8">
    <location>
        <begin position="166"/>
        <end position="381"/>
    </location>
</feature>
<dbReference type="OrthoDB" id="9808408at2"/>
<evidence type="ECO:0000259" key="8">
    <source>
        <dbReference type="PROSITE" id="PS50109"/>
    </source>
</evidence>
<feature type="transmembrane region" description="Helical" evidence="7">
    <location>
        <begin position="93"/>
        <end position="113"/>
    </location>
</feature>
<organism evidence="9 10">
    <name type="scientific">Hydrocarboniphaga daqingensis</name>
    <dbReference type="NCBI Taxonomy" id="490188"/>
    <lineage>
        <taxon>Bacteria</taxon>
        <taxon>Pseudomonadati</taxon>
        <taxon>Pseudomonadota</taxon>
        <taxon>Gammaproteobacteria</taxon>
        <taxon>Nevskiales</taxon>
        <taxon>Nevskiaceae</taxon>
        <taxon>Hydrocarboniphaga</taxon>
    </lineage>
</organism>
<evidence type="ECO:0000313" key="9">
    <source>
        <dbReference type="EMBL" id="SHH06695.1"/>
    </source>
</evidence>
<keyword evidence="6" id="KW-0175">Coiled coil</keyword>
<dbReference type="InterPro" id="IPR036097">
    <property type="entry name" value="HisK_dim/P_sf"/>
</dbReference>
<dbReference type="PANTHER" id="PTHR43304:SF1">
    <property type="entry name" value="PAC DOMAIN-CONTAINING PROTEIN"/>
    <property type="match status" value="1"/>
</dbReference>
<evidence type="ECO:0000313" key="10">
    <source>
        <dbReference type="Proteomes" id="UP000199758"/>
    </source>
</evidence>
<evidence type="ECO:0000256" key="6">
    <source>
        <dbReference type="SAM" id="Coils"/>
    </source>
</evidence>
<dbReference type="PROSITE" id="PS50109">
    <property type="entry name" value="HIS_KIN"/>
    <property type="match status" value="1"/>
</dbReference>
<dbReference type="Proteomes" id="UP000199758">
    <property type="component" value="Unassembled WGS sequence"/>
</dbReference>
<dbReference type="CDD" id="cd00082">
    <property type="entry name" value="HisKA"/>
    <property type="match status" value="1"/>
</dbReference>
<dbReference type="FunFam" id="3.30.565.10:FF:000006">
    <property type="entry name" value="Sensor histidine kinase WalK"/>
    <property type="match status" value="1"/>
</dbReference>
<accession>A0A1M5PXT3</accession>
<keyword evidence="7" id="KW-1133">Transmembrane helix</keyword>
<dbReference type="Pfam" id="PF00512">
    <property type="entry name" value="HisKA"/>
    <property type="match status" value="1"/>
</dbReference>
<feature type="coiled-coil region" evidence="6">
    <location>
        <begin position="125"/>
        <end position="159"/>
    </location>
</feature>
<proteinExistence type="predicted"/>
<dbReference type="Gene3D" id="1.10.287.130">
    <property type="match status" value="1"/>
</dbReference>
<keyword evidence="7" id="KW-0472">Membrane</keyword>
<dbReference type="InterPro" id="IPR036890">
    <property type="entry name" value="HATPase_C_sf"/>
</dbReference>
<evidence type="ECO:0000256" key="3">
    <source>
        <dbReference type="ARBA" id="ARBA00022553"/>
    </source>
</evidence>
<dbReference type="SMART" id="SM00387">
    <property type="entry name" value="HATPase_c"/>
    <property type="match status" value="1"/>
</dbReference>
<dbReference type="Pfam" id="PF25487">
    <property type="entry name" value="ETR1_N"/>
    <property type="match status" value="1"/>
</dbReference>
<dbReference type="InterPro" id="IPR003594">
    <property type="entry name" value="HATPase_dom"/>
</dbReference>
<sequence length="396" mass="43848">MSVMVEGGSFLPHGVCYLQQPNLILLHVVSDALVALAYFMIPVALIYLSRHIAWRLSFSWAVGLFAAFIILCGAGHVLDIVVIWVPVYWLQGFQRALTAAVSIATAISIIPLIPRLLSMRTPEELEAANLRLREEIKLREGAEADLRRSLTEYKRAVQELEQFAYITSHDLQAPLRNVAGFSQLLVRRHRDKLNGDAVEFLDFIDKGVRQMQSLITDLLALSRVGRSEGTFVRAPLDTTVRKAIAALAPTLESRGASVLVADALPDVKADHGLLTQLFQNLIDNSSKFQRPGVAPLVRVSAWPDGGYWHLMVKDNGIGVPADQLETIFAVFRRLHHADEYEGTGIGLAICRKIVRHHGGEIWAESKAGEGTEFHIRMPREPVKPVAGVELKLDPAL</sequence>
<evidence type="ECO:0000256" key="5">
    <source>
        <dbReference type="ARBA" id="ARBA00022777"/>
    </source>
</evidence>
<dbReference type="RefSeq" id="WP_084083379.1">
    <property type="nucleotide sequence ID" value="NZ_FQWZ01000005.1"/>
</dbReference>
<gene>
    <name evidence="9" type="ORF">SAMN04488068_2386</name>
</gene>
<dbReference type="EC" id="2.7.13.3" evidence="2"/>
<dbReference type="SUPFAM" id="SSF55874">
    <property type="entry name" value="ATPase domain of HSP90 chaperone/DNA topoisomerase II/histidine kinase"/>
    <property type="match status" value="1"/>
</dbReference>
<dbReference type="InterPro" id="IPR005467">
    <property type="entry name" value="His_kinase_dom"/>
</dbReference>
<evidence type="ECO:0000256" key="4">
    <source>
        <dbReference type="ARBA" id="ARBA00022679"/>
    </source>
</evidence>
<protein>
    <recommendedName>
        <fullName evidence="2">histidine kinase</fullName>
        <ecNumber evidence="2">2.7.13.3</ecNumber>
    </recommendedName>
</protein>
<dbReference type="InterPro" id="IPR004358">
    <property type="entry name" value="Sig_transdc_His_kin-like_C"/>
</dbReference>
<dbReference type="AlphaFoldDB" id="A0A1M5PXT3"/>
<comment type="catalytic activity">
    <reaction evidence="1">
        <text>ATP + protein L-histidine = ADP + protein N-phospho-L-histidine.</text>
        <dbReference type="EC" id="2.7.13.3"/>
    </reaction>
</comment>
<keyword evidence="3" id="KW-0597">Phosphoprotein</keyword>
<dbReference type="PANTHER" id="PTHR43304">
    <property type="entry name" value="PHYTOCHROME-LIKE PROTEIN CPH1"/>
    <property type="match status" value="1"/>
</dbReference>
<dbReference type="Gene3D" id="3.30.565.10">
    <property type="entry name" value="Histidine kinase-like ATPase, C-terminal domain"/>
    <property type="match status" value="1"/>
</dbReference>
<dbReference type="InterPro" id="IPR003661">
    <property type="entry name" value="HisK_dim/P_dom"/>
</dbReference>
<dbReference type="STRING" id="490188.SAMN04488068_2386"/>
<dbReference type="SUPFAM" id="SSF47384">
    <property type="entry name" value="Homodimeric domain of signal transducing histidine kinase"/>
    <property type="match status" value="1"/>
</dbReference>
<reference evidence="9 10" key="1">
    <citation type="submission" date="2016-11" db="EMBL/GenBank/DDBJ databases">
        <authorList>
            <person name="Jaros S."/>
            <person name="Januszkiewicz K."/>
            <person name="Wedrychowicz H."/>
        </authorList>
    </citation>
    <scope>NUCLEOTIDE SEQUENCE [LARGE SCALE GENOMIC DNA]</scope>
    <source>
        <strain evidence="9 10">CGMCC 1.7049</strain>
    </source>
</reference>
<keyword evidence="7" id="KW-0812">Transmembrane</keyword>
<evidence type="ECO:0000256" key="7">
    <source>
        <dbReference type="SAM" id="Phobius"/>
    </source>
</evidence>
<dbReference type="InterPro" id="IPR058544">
    <property type="entry name" value="ETR1_N"/>
</dbReference>
<evidence type="ECO:0000256" key="2">
    <source>
        <dbReference type="ARBA" id="ARBA00012438"/>
    </source>
</evidence>
<evidence type="ECO:0000256" key="1">
    <source>
        <dbReference type="ARBA" id="ARBA00000085"/>
    </source>
</evidence>
<dbReference type="SMART" id="SM00388">
    <property type="entry name" value="HisKA"/>
    <property type="match status" value="1"/>
</dbReference>
<name>A0A1M5PXT3_9GAMM</name>
<feature type="transmembrane region" description="Helical" evidence="7">
    <location>
        <begin position="60"/>
        <end position="87"/>
    </location>
</feature>
<dbReference type="InterPro" id="IPR052162">
    <property type="entry name" value="Sensor_kinase/Photoreceptor"/>
</dbReference>
<feature type="transmembrane region" description="Helical" evidence="7">
    <location>
        <begin position="24"/>
        <end position="48"/>
    </location>
</feature>
<keyword evidence="4" id="KW-0808">Transferase</keyword>
<dbReference type="GO" id="GO:0000155">
    <property type="term" value="F:phosphorelay sensor kinase activity"/>
    <property type="evidence" value="ECO:0007669"/>
    <property type="project" value="InterPro"/>
</dbReference>
<dbReference type="EMBL" id="FQWZ01000005">
    <property type="protein sequence ID" value="SHH06695.1"/>
    <property type="molecule type" value="Genomic_DNA"/>
</dbReference>